<dbReference type="InterPro" id="IPR048540">
    <property type="entry name" value="Rrn7_cyclin_N"/>
</dbReference>
<feature type="domain" description="Rrn7/TAF1B N-terminal cyclin" evidence="11">
    <location>
        <begin position="92"/>
        <end position="164"/>
    </location>
</feature>
<evidence type="ECO:0000256" key="1">
    <source>
        <dbReference type="ARBA" id="ARBA00004604"/>
    </source>
</evidence>
<sequence length="693" mass="79014">MFSFQVAESQLRVGKRRCPVCGTKKMSRRDDGRMMCKYGHEQAGVFEEDNEGITEGSTRRYTKRLNRETKAQKAKNRRMYGRNAYFLILQGMQHILRIQVTMLVENEGAPKALIETTKILWLRYVSKLSDVNTHVTSEARLNSVPDSTQADAANPSSATPQRTSASTSALLSQHTQSQGYDIMDDSLDFLLRKVDDDIVRDKVELLEWEQEQEHQSSTQEQTQQAESFVAIAAEMEEDDINSEQDENDNDSDSVDETGVKQKVPRFKRGLRQAAIEKLLNRIEVFVRLECLPAIIYLAFLWLRVPISFMDIHRLMVDERIPYTSLGRLVPSEISTRLGTGGMRIFDVAFPPSVSRIKRLVAAMEMLYKKHYSLLFPLPDTPLVLLSIMHRLDLPIDIYPMALQIIELAEAHEDSSAKFSDDIYLSTMAAIVICLKLHYGLDEIERTSSQQDSAKAELDLPPLHEFLKKWRSDWTREFSIGALPYLTAYGGHWIRDFASYYERVTQRPYIPGYKKEFKNLATRYRHTLDILTASSTLDSDVAGRVLPSEYTRNSHSDKSGRLPTSNERSASTSNGNRSQSSNDSPPGINLLNVSANLSKSLLLAEDTRQQKCPYTGIAEPFDHYPWVKIQRGERYPIFTTQTRRRLPGYMIPTLGLVLARCAMIIGISQKTLLQRITELEIRLQERVDASHPPC</sequence>
<evidence type="ECO:0000256" key="6">
    <source>
        <dbReference type="ARBA" id="ARBA00023015"/>
    </source>
</evidence>
<keyword evidence="5" id="KW-0862">Zinc</keyword>
<evidence type="ECO:0000256" key="8">
    <source>
        <dbReference type="ARBA" id="ARBA00023163"/>
    </source>
</evidence>
<keyword evidence="7" id="KW-0238">DNA-binding</keyword>
<evidence type="ECO:0000256" key="10">
    <source>
        <dbReference type="SAM" id="MobiDB-lite"/>
    </source>
</evidence>
<protein>
    <recommendedName>
        <fullName evidence="15">RRN7-type domain-containing protein</fullName>
    </recommendedName>
</protein>
<keyword evidence="9" id="KW-0539">Nucleus</keyword>
<dbReference type="GO" id="GO:0001164">
    <property type="term" value="F:RNA polymerase I core promoter sequence-specific DNA binding"/>
    <property type="evidence" value="ECO:0007669"/>
    <property type="project" value="InterPro"/>
</dbReference>
<dbReference type="OrthoDB" id="428577at2759"/>
<evidence type="ECO:0000313" key="14">
    <source>
        <dbReference type="Proteomes" id="UP001140094"/>
    </source>
</evidence>
<evidence type="ECO:0000256" key="4">
    <source>
        <dbReference type="ARBA" id="ARBA00022771"/>
    </source>
</evidence>
<keyword evidence="4" id="KW-0863">Zinc-finger</keyword>
<comment type="subcellular location">
    <subcellularLocation>
        <location evidence="1">Nucleus</location>
        <location evidence="1">Nucleolus</location>
    </subcellularLocation>
</comment>
<dbReference type="Proteomes" id="UP001140094">
    <property type="component" value="Unassembled WGS sequence"/>
</dbReference>
<feature type="domain" description="Rrn7/TAF1B N-terminal cyclin" evidence="11">
    <location>
        <begin position="237"/>
        <end position="330"/>
    </location>
</feature>
<evidence type="ECO:0000256" key="2">
    <source>
        <dbReference type="ARBA" id="ARBA00006899"/>
    </source>
</evidence>
<organism evidence="13 14">
    <name type="scientific">Coemansia guatemalensis</name>
    <dbReference type="NCBI Taxonomy" id="2761395"/>
    <lineage>
        <taxon>Eukaryota</taxon>
        <taxon>Fungi</taxon>
        <taxon>Fungi incertae sedis</taxon>
        <taxon>Zoopagomycota</taxon>
        <taxon>Kickxellomycotina</taxon>
        <taxon>Kickxellomycetes</taxon>
        <taxon>Kickxellales</taxon>
        <taxon>Kickxellaceae</taxon>
        <taxon>Coemansia</taxon>
    </lineage>
</organism>
<keyword evidence="3" id="KW-0479">Metal-binding</keyword>
<dbReference type="PANTHER" id="PTHR31576:SF2">
    <property type="entry name" value="TATA BOX-BINDING PROTEIN-ASSOCIATED FACTOR RNA POLYMERASE I SUBUNIT B"/>
    <property type="match status" value="1"/>
</dbReference>
<dbReference type="GO" id="GO:0070860">
    <property type="term" value="C:RNA polymerase I core factor complex"/>
    <property type="evidence" value="ECO:0007669"/>
    <property type="project" value="InterPro"/>
</dbReference>
<name>A0A9W8I2C7_9FUNG</name>
<dbReference type="InterPro" id="IPR033599">
    <property type="entry name" value="TAF1B/Rrn7"/>
</dbReference>
<dbReference type="Pfam" id="PF20645">
    <property type="entry name" value="Rrn7_cyclin_C"/>
    <property type="match status" value="1"/>
</dbReference>
<evidence type="ECO:0000313" key="13">
    <source>
        <dbReference type="EMBL" id="KAJ2805811.1"/>
    </source>
</evidence>
<keyword evidence="8" id="KW-0804">Transcription</keyword>
<dbReference type="GO" id="GO:0008270">
    <property type="term" value="F:zinc ion binding"/>
    <property type="evidence" value="ECO:0007669"/>
    <property type="project" value="UniProtKB-KW"/>
</dbReference>
<keyword evidence="14" id="KW-1185">Reference proteome</keyword>
<feature type="region of interest" description="Disordered" evidence="10">
    <location>
        <begin position="239"/>
        <end position="258"/>
    </location>
</feature>
<comment type="caution">
    <text evidence="13">The sequence shown here is derived from an EMBL/GenBank/DDBJ whole genome shotgun (WGS) entry which is preliminary data.</text>
</comment>
<evidence type="ECO:0000259" key="12">
    <source>
        <dbReference type="Pfam" id="PF20645"/>
    </source>
</evidence>
<dbReference type="GO" id="GO:0042790">
    <property type="term" value="P:nucleolar large rRNA transcription by RNA polymerase I"/>
    <property type="evidence" value="ECO:0007669"/>
    <property type="project" value="TreeGrafter"/>
</dbReference>
<proteinExistence type="inferred from homology"/>
<dbReference type="EMBL" id="JANBUO010000254">
    <property type="protein sequence ID" value="KAJ2805811.1"/>
    <property type="molecule type" value="Genomic_DNA"/>
</dbReference>
<feature type="domain" description="Rrn7/TAF1B C-terminal cyclin" evidence="12">
    <location>
        <begin position="350"/>
        <end position="453"/>
    </location>
</feature>
<feature type="region of interest" description="Disordered" evidence="10">
    <location>
        <begin position="547"/>
        <end position="588"/>
    </location>
</feature>
<keyword evidence="6" id="KW-0805">Transcription regulation</keyword>
<reference evidence="13" key="1">
    <citation type="submission" date="2022-07" db="EMBL/GenBank/DDBJ databases">
        <title>Phylogenomic reconstructions and comparative analyses of Kickxellomycotina fungi.</title>
        <authorList>
            <person name="Reynolds N.K."/>
            <person name="Stajich J.E."/>
            <person name="Barry K."/>
            <person name="Grigoriev I.V."/>
            <person name="Crous P."/>
            <person name="Smith M.E."/>
        </authorList>
    </citation>
    <scope>NUCLEOTIDE SEQUENCE</scope>
    <source>
        <strain evidence="13">NRRL 1565</strain>
    </source>
</reference>
<feature type="compositionally biased region" description="Acidic residues" evidence="10">
    <location>
        <begin position="239"/>
        <end position="255"/>
    </location>
</feature>
<evidence type="ECO:0000256" key="5">
    <source>
        <dbReference type="ARBA" id="ARBA00022833"/>
    </source>
</evidence>
<evidence type="ECO:0008006" key="15">
    <source>
        <dbReference type="Google" id="ProtNLM"/>
    </source>
</evidence>
<evidence type="ECO:0000256" key="3">
    <source>
        <dbReference type="ARBA" id="ARBA00022723"/>
    </source>
</evidence>
<gene>
    <name evidence="13" type="ORF">H4R20_001944</name>
</gene>
<dbReference type="InterPro" id="IPR048538">
    <property type="entry name" value="Rrn7_cyclin_C"/>
</dbReference>
<feature type="compositionally biased region" description="Polar residues" evidence="10">
    <location>
        <begin position="561"/>
        <end position="583"/>
    </location>
</feature>
<evidence type="ECO:0000256" key="9">
    <source>
        <dbReference type="ARBA" id="ARBA00023242"/>
    </source>
</evidence>
<comment type="similarity">
    <text evidence="2">Belongs to the RRN7/TAF1B family.</text>
</comment>
<dbReference type="Pfam" id="PF20644">
    <property type="entry name" value="Rrn7_cyclin_N"/>
    <property type="match status" value="2"/>
</dbReference>
<feature type="region of interest" description="Disordered" evidence="10">
    <location>
        <begin position="139"/>
        <end position="172"/>
    </location>
</feature>
<evidence type="ECO:0000256" key="7">
    <source>
        <dbReference type="ARBA" id="ARBA00023125"/>
    </source>
</evidence>
<dbReference type="PANTHER" id="PTHR31576">
    <property type="entry name" value="TATA BOX-BINDING PROTEIN-ASSOCIATED FACTOR RNA POLYMERASE I SUBUNIT B"/>
    <property type="match status" value="1"/>
</dbReference>
<dbReference type="AlphaFoldDB" id="A0A9W8I2C7"/>
<accession>A0A9W8I2C7</accession>
<evidence type="ECO:0000259" key="11">
    <source>
        <dbReference type="Pfam" id="PF20644"/>
    </source>
</evidence>